<evidence type="ECO:0000256" key="1">
    <source>
        <dbReference type="SAM" id="SignalP"/>
    </source>
</evidence>
<dbReference type="KEGG" id="lpav:PLANPX_5857"/>
<dbReference type="AlphaFoldDB" id="A0A5K7XIJ4"/>
<dbReference type="InterPro" id="IPR013424">
    <property type="entry name" value="Ice-binding_C"/>
</dbReference>
<accession>A0A5K7XIJ4</accession>
<protein>
    <recommendedName>
        <fullName evidence="2">Ice-binding protein C-terminal domain-containing protein</fullName>
    </recommendedName>
</protein>
<dbReference type="Proteomes" id="UP000326837">
    <property type="component" value="Chromosome"/>
</dbReference>
<feature type="chain" id="PRO_5024796738" description="Ice-binding protein C-terminal domain-containing protein" evidence="1">
    <location>
        <begin position="22"/>
        <end position="234"/>
    </location>
</feature>
<dbReference type="EMBL" id="AP021861">
    <property type="protein sequence ID" value="BBO36245.1"/>
    <property type="molecule type" value="Genomic_DNA"/>
</dbReference>
<name>A0A5K7XIJ4_9BACT</name>
<reference evidence="4" key="1">
    <citation type="submission" date="2019-10" db="EMBL/GenBank/DDBJ databases">
        <title>Lacipirellula parvula gen. nov., sp. nov., representing a lineage of planctomycetes widespread in freshwater anoxic habitats, and description of the family Lacipirellulaceae.</title>
        <authorList>
            <person name="Dedysh S.N."/>
            <person name="Kulichevskaya I.S."/>
            <person name="Beletsky A.V."/>
            <person name="Rakitin A.L."/>
            <person name="Mardanov A.V."/>
            <person name="Ivanova A.A."/>
            <person name="Saltykova V.X."/>
            <person name="Rijpstra W.I.C."/>
            <person name="Sinninghe Damste J.S."/>
            <person name="Ravin N.V."/>
        </authorList>
    </citation>
    <scope>NUCLEOTIDE SEQUENCE [LARGE SCALE GENOMIC DNA]</scope>
    <source>
        <strain evidence="4">PX69</strain>
    </source>
</reference>
<proteinExistence type="predicted"/>
<dbReference type="RefSeq" id="WP_152101446.1">
    <property type="nucleotide sequence ID" value="NZ_AP021861.1"/>
</dbReference>
<organism evidence="3 4">
    <name type="scientific">Lacipirellula parvula</name>
    <dbReference type="NCBI Taxonomy" id="2650471"/>
    <lineage>
        <taxon>Bacteria</taxon>
        <taxon>Pseudomonadati</taxon>
        <taxon>Planctomycetota</taxon>
        <taxon>Planctomycetia</taxon>
        <taxon>Pirellulales</taxon>
        <taxon>Lacipirellulaceae</taxon>
        <taxon>Lacipirellula</taxon>
    </lineage>
</organism>
<keyword evidence="4" id="KW-1185">Reference proteome</keyword>
<dbReference type="Pfam" id="PF07589">
    <property type="entry name" value="PEP-CTERM"/>
    <property type="match status" value="1"/>
</dbReference>
<gene>
    <name evidence="3" type="ORF">PLANPX_5857</name>
</gene>
<evidence type="ECO:0000313" key="4">
    <source>
        <dbReference type="Proteomes" id="UP000326837"/>
    </source>
</evidence>
<feature type="domain" description="Ice-binding protein C-terminal" evidence="2">
    <location>
        <begin position="210"/>
        <end position="232"/>
    </location>
</feature>
<sequence>MKRILLCVAVVAALFASTAQAATVYDISAGFDTANNPSTLGPWSYGSSTGLSFVPLPLTGGSNPIYHWRSASEEVYIEKNTSASSTVDSFGRYWPAGQVTIHPGSAEYGVLRFTAPVAGTYNFNVGYTGNSPANTTTDVHVVLNGNLAPPLYSGLVNSAQDVPNGINGAGPTFTDTVTLAAGGTLDFVVGNGGNGHPNDLTGISGSVTLVPEPATLLLATLGVAACGAVRRRRD</sequence>
<evidence type="ECO:0000313" key="3">
    <source>
        <dbReference type="EMBL" id="BBO36245.1"/>
    </source>
</evidence>
<feature type="signal peptide" evidence="1">
    <location>
        <begin position="1"/>
        <end position="21"/>
    </location>
</feature>
<dbReference type="NCBIfam" id="TIGR02595">
    <property type="entry name" value="PEP_CTERM"/>
    <property type="match status" value="1"/>
</dbReference>
<keyword evidence="1" id="KW-0732">Signal</keyword>
<evidence type="ECO:0000259" key="2">
    <source>
        <dbReference type="Pfam" id="PF07589"/>
    </source>
</evidence>